<organism evidence="2 3">
    <name type="scientific">Brachionus plicatilis</name>
    <name type="common">Marine rotifer</name>
    <name type="synonym">Brachionus muelleri</name>
    <dbReference type="NCBI Taxonomy" id="10195"/>
    <lineage>
        <taxon>Eukaryota</taxon>
        <taxon>Metazoa</taxon>
        <taxon>Spiralia</taxon>
        <taxon>Gnathifera</taxon>
        <taxon>Rotifera</taxon>
        <taxon>Eurotatoria</taxon>
        <taxon>Monogononta</taxon>
        <taxon>Pseudotrocha</taxon>
        <taxon>Ploima</taxon>
        <taxon>Brachionidae</taxon>
        <taxon>Brachionus</taxon>
    </lineage>
</organism>
<dbReference type="Proteomes" id="UP000276133">
    <property type="component" value="Unassembled WGS sequence"/>
</dbReference>
<dbReference type="AlphaFoldDB" id="A0A3M7SDK9"/>
<keyword evidence="1" id="KW-0472">Membrane</keyword>
<name>A0A3M7SDK9_BRAPC</name>
<protein>
    <submittedName>
        <fullName evidence="2">Uncharacterized protein</fullName>
    </submittedName>
</protein>
<sequence>MIYRYLGKTHNIKDKILNKSMILSLKEQQLFKGFAIFGTLGLQLLFAKIIINEFCNHITFYMVAT</sequence>
<proteinExistence type="predicted"/>
<keyword evidence="1" id="KW-0812">Transmembrane</keyword>
<keyword evidence="3" id="KW-1185">Reference proteome</keyword>
<evidence type="ECO:0000313" key="3">
    <source>
        <dbReference type="Proteomes" id="UP000276133"/>
    </source>
</evidence>
<reference evidence="2 3" key="1">
    <citation type="journal article" date="2018" name="Sci. Rep.">
        <title>Genomic signatures of local adaptation to the degree of environmental predictability in rotifers.</title>
        <authorList>
            <person name="Franch-Gras L."/>
            <person name="Hahn C."/>
            <person name="Garcia-Roger E.M."/>
            <person name="Carmona M.J."/>
            <person name="Serra M."/>
            <person name="Gomez A."/>
        </authorList>
    </citation>
    <scope>NUCLEOTIDE SEQUENCE [LARGE SCALE GENOMIC DNA]</scope>
    <source>
        <strain evidence="2">HYR1</strain>
    </source>
</reference>
<evidence type="ECO:0000313" key="2">
    <source>
        <dbReference type="EMBL" id="RNA33861.1"/>
    </source>
</evidence>
<comment type="caution">
    <text evidence="2">The sequence shown here is derived from an EMBL/GenBank/DDBJ whole genome shotgun (WGS) entry which is preliminary data.</text>
</comment>
<gene>
    <name evidence="2" type="ORF">BpHYR1_014123</name>
</gene>
<dbReference type="EMBL" id="REGN01001567">
    <property type="protein sequence ID" value="RNA33861.1"/>
    <property type="molecule type" value="Genomic_DNA"/>
</dbReference>
<accession>A0A3M7SDK9</accession>
<feature type="transmembrane region" description="Helical" evidence="1">
    <location>
        <begin position="30"/>
        <end position="51"/>
    </location>
</feature>
<evidence type="ECO:0000256" key="1">
    <source>
        <dbReference type="SAM" id="Phobius"/>
    </source>
</evidence>
<keyword evidence="1" id="KW-1133">Transmembrane helix</keyword>